<keyword evidence="2" id="KW-0378">Hydrolase</keyword>
<sequence length="727" mass="80304">MYAVLLFQFRCPRMATPSIVGVIFSLVLSLKYVALQAEARAFFVFGDSLVDSGNNNYLATTARADSPPYGIDYPTHRPTGRFSNGLNIPDLISQRIGSKSVLPYLSPELRGQRLLQGANFASAGIGILNDTGVQFINIIRMYRQLEYFQEYQRRARALIGADQTKRLVRGALVLITVGGNDFVNNYYLLPYSARSRQFSLPNYVRYLISEYRKILMKLYQLGAGRVLVTGTGPMGCAPAELAMRGTNGGCSAELQRAASLYNPQLVDMIKGLNRKIGKTVFVAANTQQSHLDFISDPQAFGFTTSKIACCGQGPYNGLGLCTAASNLCPNRNLYAFWDAFHPSEKANRLIVEQMFSGTTNSYWVISGLAMVLGAMVHQADARAFFVFGDSLVDSGNNNYLATTARADSPPYGIDYPTHRATGRFSNGLNIPDIISEKIGSESPLPYLSPELREQRLLVGANFASAGIGILDDTGIQFINIISMQRQLEYFQQYQQRVSALIGAEQAKRLVNQALVLITVGGNDFVNNYYLVPFSARSLQYDLPDYVKYLISEYRKLLMKLYYLGARRVLVTGTGALGCVPAELAMRSTNGGCSEELQRAAALYHPQLENMINDVNRKIGSNVFIAANTHQMHTDFFSNPQAYGFTTSKIACCGQGPYNGIGLCTALSNLCPNRDLYAFWDSFHPSEKANRFIVQQIFTGSAKYMKPMNLSTIMDLDSRLSKLTGKSI</sequence>
<evidence type="ECO:0000256" key="1">
    <source>
        <dbReference type="ARBA" id="ARBA00008668"/>
    </source>
</evidence>
<evidence type="ECO:0000256" key="3">
    <source>
        <dbReference type="ARBA" id="ARBA00022963"/>
    </source>
</evidence>
<dbReference type="CDD" id="cd01837">
    <property type="entry name" value="SGNH_plant_lipase_like"/>
    <property type="match status" value="2"/>
</dbReference>
<dbReference type="EMBL" id="JADGMS010000019">
    <property type="protein sequence ID" value="KAF9661092.1"/>
    <property type="molecule type" value="Genomic_DNA"/>
</dbReference>
<dbReference type="GO" id="GO:0016788">
    <property type="term" value="F:hydrolase activity, acting on ester bonds"/>
    <property type="evidence" value="ECO:0007669"/>
    <property type="project" value="InterPro"/>
</dbReference>
<dbReference type="FunFam" id="3.40.50.1110:FF:000003">
    <property type="entry name" value="GDSL esterase/lipase APG"/>
    <property type="match status" value="2"/>
</dbReference>
<accession>A0A835J0W0</accession>
<dbReference type="SUPFAM" id="SSF52266">
    <property type="entry name" value="SGNH hydrolase"/>
    <property type="match status" value="1"/>
</dbReference>
<dbReference type="Proteomes" id="UP000657918">
    <property type="component" value="Unassembled WGS sequence"/>
</dbReference>
<dbReference type="PANTHER" id="PTHR45648">
    <property type="entry name" value="GDSL LIPASE/ACYLHYDROLASE FAMILY PROTEIN (AFU_ORTHOLOGUE AFUA_4G14700)"/>
    <property type="match status" value="1"/>
</dbReference>
<keyword evidence="5" id="KW-1185">Reference proteome</keyword>
<dbReference type="OrthoDB" id="1679908at2759"/>
<dbReference type="InterPro" id="IPR051058">
    <property type="entry name" value="GDSL_Est/Lipase"/>
</dbReference>
<dbReference type="InterPro" id="IPR001087">
    <property type="entry name" value="GDSL"/>
</dbReference>
<dbReference type="PANTHER" id="PTHR45648:SF61">
    <property type="entry name" value="GDSL-LIKE LIPASE_ACYLHYDROLASE"/>
    <property type="match status" value="1"/>
</dbReference>
<comment type="caution">
    <text evidence="4">The sequence shown here is derived from an EMBL/GenBank/DDBJ whole genome shotgun (WGS) entry which is preliminary data.</text>
</comment>
<protein>
    <submittedName>
        <fullName evidence="4">Uncharacterized protein</fullName>
    </submittedName>
</protein>
<gene>
    <name evidence="4" type="ORF">SADUNF_Sadunf19G0031800</name>
</gene>
<dbReference type="InterPro" id="IPR036514">
    <property type="entry name" value="SGNH_hydro_sf"/>
</dbReference>
<dbReference type="Pfam" id="PF00657">
    <property type="entry name" value="Lipase_GDSL"/>
    <property type="match status" value="2"/>
</dbReference>
<dbReference type="Gene3D" id="3.40.50.1110">
    <property type="entry name" value="SGNH hydrolase"/>
    <property type="match status" value="2"/>
</dbReference>
<reference evidence="4 5" key="1">
    <citation type="submission" date="2020-10" db="EMBL/GenBank/DDBJ databases">
        <title>Plant Genome Project.</title>
        <authorList>
            <person name="Zhang R.-G."/>
        </authorList>
    </citation>
    <scope>NUCLEOTIDE SEQUENCE [LARGE SCALE GENOMIC DNA]</scope>
    <source>
        <strain evidence="4">FAFU-HL-1</strain>
        <tissue evidence="4">Leaf</tissue>
    </source>
</reference>
<dbReference type="AlphaFoldDB" id="A0A835J0W0"/>
<keyword evidence="3" id="KW-0442">Lipid degradation</keyword>
<dbReference type="GO" id="GO:0016042">
    <property type="term" value="P:lipid catabolic process"/>
    <property type="evidence" value="ECO:0007669"/>
    <property type="project" value="UniProtKB-KW"/>
</dbReference>
<keyword evidence="3" id="KW-0443">Lipid metabolism</keyword>
<proteinExistence type="inferred from homology"/>
<comment type="similarity">
    <text evidence="1">Belongs to the 'GDSL' lipolytic enzyme family.</text>
</comment>
<evidence type="ECO:0000313" key="4">
    <source>
        <dbReference type="EMBL" id="KAF9661092.1"/>
    </source>
</evidence>
<dbReference type="InterPro" id="IPR035669">
    <property type="entry name" value="SGNH_plant_lipase-like"/>
</dbReference>
<name>A0A835J0W0_9ROSI</name>
<evidence type="ECO:0000256" key="2">
    <source>
        <dbReference type="ARBA" id="ARBA00022801"/>
    </source>
</evidence>
<organism evidence="4 5">
    <name type="scientific">Salix dunnii</name>
    <dbReference type="NCBI Taxonomy" id="1413687"/>
    <lineage>
        <taxon>Eukaryota</taxon>
        <taxon>Viridiplantae</taxon>
        <taxon>Streptophyta</taxon>
        <taxon>Embryophyta</taxon>
        <taxon>Tracheophyta</taxon>
        <taxon>Spermatophyta</taxon>
        <taxon>Magnoliopsida</taxon>
        <taxon>eudicotyledons</taxon>
        <taxon>Gunneridae</taxon>
        <taxon>Pentapetalae</taxon>
        <taxon>rosids</taxon>
        <taxon>fabids</taxon>
        <taxon>Malpighiales</taxon>
        <taxon>Salicaceae</taxon>
        <taxon>Saliceae</taxon>
        <taxon>Salix</taxon>
    </lineage>
</organism>
<evidence type="ECO:0000313" key="5">
    <source>
        <dbReference type="Proteomes" id="UP000657918"/>
    </source>
</evidence>